<feature type="compositionally biased region" description="Basic and acidic residues" evidence="1">
    <location>
        <begin position="196"/>
        <end position="212"/>
    </location>
</feature>
<proteinExistence type="predicted"/>
<protein>
    <submittedName>
        <fullName evidence="2">Uncharacterized protein</fullName>
    </submittedName>
</protein>
<keyword evidence="3" id="KW-1185">Reference proteome</keyword>
<gene>
    <name evidence="2" type="ORF">PLEPLA_LOCUS1075</name>
</gene>
<organism evidence="2 3">
    <name type="scientific">Pleuronectes platessa</name>
    <name type="common">European plaice</name>
    <dbReference type="NCBI Taxonomy" id="8262"/>
    <lineage>
        <taxon>Eukaryota</taxon>
        <taxon>Metazoa</taxon>
        <taxon>Chordata</taxon>
        <taxon>Craniata</taxon>
        <taxon>Vertebrata</taxon>
        <taxon>Euteleostomi</taxon>
        <taxon>Actinopterygii</taxon>
        <taxon>Neopterygii</taxon>
        <taxon>Teleostei</taxon>
        <taxon>Neoteleostei</taxon>
        <taxon>Acanthomorphata</taxon>
        <taxon>Carangaria</taxon>
        <taxon>Pleuronectiformes</taxon>
        <taxon>Pleuronectoidei</taxon>
        <taxon>Pleuronectidae</taxon>
        <taxon>Pleuronectes</taxon>
    </lineage>
</organism>
<dbReference type="AlphaFoldDB" id="A0A9N7TI37"/>
<dbReference type="Proteomes" id="UP001153269">
    <property type="component" value="Unassembled WGS sequence"/>
</dbReference>
<comment type="caution">
    <text evidence="2">The sequence shown here is derived from an EMBL/GenBank/DDBJ whole genome shotgun (WGS) entry which is preliminary data.</text>
</comment>
<dbReference type="EMBL" id="CADEAL010000052">
    <property type="protein sequence ID" value="CAB1413375.1"/>
    <property type="molecule type" value="Genomic_DNA"/>
</dbReference>
<feature type="region of interest" description="Disordered" evidence="1">
    <location>
        <begin position="153"/>
        <end position="172"/>
    </location>
</feature>
<sequence>MLQDELMTSEEILRHMLDLTLLSAKASEGCGLVFRCHAHNSNLNGSARSAEKLRAQSGGPCAEPQEPHARQTFVFWRKLEGTPVLRPPSPPRRQELLERGDRFVIKQPLCHVRGRNASTQVGNRMQVRADIKVIKTKFTKVIQAAAAQTRGAASMSEIHDGNSNSPGGGRGRVMEGRIEGVRDEEVRVMQTRGKRRREEGVIFTGSEKDGGKKSQGRRKGNDGGHKGKEVEVEVEVEVAVVAAGHRRRMERKSDRCK</sequence>
<feature type="compositionally biased region" description="Basic and acidic residues" evidence="1">
    <location>
        <begin position="219"/>
        <end position="231"/>
    </location>
</feature>
<evidence type="ECO:0000256" key="1">
    <source>
        <dbReference type="SAM" id="MobiDB-lite"/>
    </source>
</evidence>
<name>A0A9N7TI37_PLEPL</name>
<accession>A0A9N7TI37</accession>
<reference evidence="2" key="1">
    <citation type="submission" date="2020-03" db="EMBL/GenBank/DDBJ databases">
        <authorList>
            <person name="Weist P."/>
        </authorList>
    </citation>
    <scope>NUCLEOTIDE SEQUENCE</scope>
</reference>
<evidence type="ECO:0000313" key="2">
    <source>
        <dbReference type="EMBL" id="CAB1413375.1"/>
    </source>
</evidence>
<feature type="region of interest" description="Disordered" evidence="1">
    <location>
        <begin position="188"/>
        <end position="231"/>
    </location>
</feature>
<evidence type="ECO:0000313" key="3">
    <source>
        <dbReference type="Proteomes" id="UP001153269"/>
    </source>
</evidence>